<accession>A0A3G8ZP78</accession>
<evidence type="ECO:0000256" key="1">
    <source>
        <dbReference type="SAM" id="Phobius"/>
    </source>
</evidence>
<feature type="transmembrane region" description="Helical" evidence="1">
    <location>
        <begin position="79"/>
        <end position="101"/>
    </location>
</feature>
<reference evidence="2 3" key="2">
    <citation type="submission" date="2018-12" db="EMBL/GenBank/DDBJ databases">
        <title>Nakamurella antarcticus sp. nov., isolated from Antarctica South Shetland Islands soil.</title>
        <authorList>
            <person name="Peng F."/>
        </authorList>
    </citation>
    <scope>NUCLEOTIDE SEQUENCE [LARGE SCALE GENOMIC DNA]</scope>
    <source>
        <strain evidence="2 3">S14-144</strain>
    </source>
</reference>
<sequence>MGRARAPPRFWSQGVIQSVARCACPGCVADGCREWLSGFRERAESYCHPQDVGPPSYLGHDATAGVKARGSRGKAASTWPTAVPMLMVLALIVVGLLLISQSHWRRGAASIAGAVSLAALLRLFVAPEKLGPLVVRSKPFDIGFCVLVAFFLIALGSGWLGSDD</sequence>
<name>A0A3G8ZP78_9ACTN</name>
<keyword evidence="1" id="KW-0812">Transmembrane</keyword>
<dbReference type="InterPro" id="IPR021385">
    <property type="entry name" value="DUF3017"/>
</dbReference>
<feature type="transmembrane region" description="Helical" evidence="1">
    <location>
        <begin position="107"/>
        <end position="127"/>
    </location>
</feature>
<evidence type="ECO:0000313" key="2">
    <source>
        <dbReference type="EMBL" id="AZI58607.1"/>
    </source>
</evidence>
<organism evidence="2 3">
    <name type="scientific">Nakamurella antarctica</name>
    <dbReference type="NCBI Taxonomy" id="1902245"/>
    <lineage>
        <taxon>Bacteria</taxon>
        <taxon>Bacillati</taxon>
        <taxon>Actinomycetota</taxon>
        <taxon>Actinomycetes</taxon>
        <taxon>Nakamurellales</taxon>
        <taxon>Nakamurellaceae</taxon>
        <taxon>Nakamurella</taxon>
    </lineage>
</organism>
<dbReference type="Pfam" id="PF11222">
    <property type="entry name" value="DUF3017"/>
    <property type="match status" value="1"/>
</dbReference>
<keyword evidence="1" id="KW-0472">Membrane</keyword>
<reference evidence="2 3" key="1">
    <citation type="submission" date="2018-11" db="EMBL/GenBank/DDBJ databases">
        <authorList>
            <person name="Da X."/>
        </authorList>
    </citation>
    <scope>NUCLEOTIDE SEQUENCE [LARGE SCALE GENOMIC DNA]</scope>
    <source>
        <strain evidence="2 3">S14-144</strain>
    </source>
</reference>
<keyword evidence="1" id="KW-1133">Transmembrane helix</keyword>
<keyword evidence="3" id="KW-1185">Reference proteome</keyword>
<protein>
    <submittedName>
        <fullName evidence="2">DUF3017 domain-containing protein</fullName>
    </submittedName>
</protein>
<gene>
    <name evidence="2" type="ORF">EH165_11155</name>
</gene>
<feature type="transmembrane region" description="Helical" evidence="1">
    <location>
        <begin position="139"/>
        <end position="160"/>
    </location>
</feature>
<dbReference type="KEGG" id="nak:EH165_11155"/>
<proteinExistence type="predicted"/>
<dbReference type="Proteomes" id="UP000268084">
    <property type="component" value="Chromosome"/>
</dbReference>
<dbReference type="EMBL" id="CP034170">
    <property type="protein sequence ID" value="AZI58607.1"/>
    <property type="molecule type" value="Genomic_DNA"/>
</dbReference>
<dbReference type="AlphaFoldDB" id="A0A3G8ZP78"/>
<evidence type="ECO:0000313" key="3">
    <source>
        <dbReference type="Proteomes" id="UP000268084"/>
    </source>
</evidence>